<reference evidence="2" key="1">
    <citation type="submission" date="2020-04" db="EMBL/GenBank/DDBJ databases">
        <authorList>
            <person name="Alioto T."/>
            <person name="Alioto T."/>
            <person name="Gomez Garrido J."/>
        </authorList>
    </citation>
    <scope>NUCLEOTIDE SEQUENCE</scope>
    <source>
        <strain evidence="2">A484AB</strain>
    </source>
</reference>
<evidence type="ECO:0000313" key="3">
    <source>
        <dbReference type="Proteomes" id="UP001152795"/>
    </source>
</evidence>
<feature type="region of interest" description="Disordered" evidence="1">
    <location>
        <begin position="212"/>
        <end position="232"/>
    </location>
</feature>
<dbReference type="EMBL" id="CACRXK020009422">
    <property type="protein sequence ID" value="CAB4017150.1"/>
    <property type="molecule type" value="Genomic_DNA"/>
</dbReference>
<gene>
    <name evidence="2" type="ORF">PACLA_8A087984</name>
</gene>
<feature type="region of interest" description="Disordered" evidence="1">
    <location>
        <begin position="132"/>
        <end position="176"/>
    </location>
</feature>
<organism evidence="2 3">
    <name type="scientific">Paramuricea clavata</name>
    <name type="common">Red gorgonian</name>
    <name type="synonym">Violescent sea-whip</name>
    <dbReference type="NCBI Taxonomy" id="317549"/>
    <lineage>
        <taxon>Eukaryota</taxon>
        <taxon>Metazoa</taxon>
        <taxon>Cnidaria</taxon>
        <taxon>Anthozoa</taxon>
        <taxon>Octocorallia</taxon>
        <taxon>Malacalcyonacea</taxon>
        <taxon>Plexauridae</taxon>
        <taxon>Paramuricea</taxon>
    </lineage>
</organism>
<keyword evidence="3" id="KW-1185">Reference proteome</keyword>
<feature type="compositionally biased region" description="Pro residues" evidence="1">
    <location>
        <begin position="132"/>
        <end position="142"/>
    </location>
</feature>
<sequence length="232" mass="26909">MFSILVAMQESRELIGGLRMEVRAVFNHHIDAIQHIIMHHLFSPASFDVQTTCKTISVGEYLQDAQRLFRNARQILAAGGVMRHDVQRELTLREKAMLGDLKLLLGYRHAGYRSDRTIGRYWWLNRNPAPPIPPQVPPPQQPPHVIDLESEDEDQPPAADDRPVRPQPPPANLNNQLIILARNNRSNDGRRQVSWQEVHRLFSMRHPEINSSRNQLRNRVRYLQQKNPNLLE</sequence>
<evidence type="ECO:0000313" key="2">
    <source>
        <dbReference type="EMBL" id="CAB4017150.1"/>
    </source>
</evidence>
<protein>
    <submittedName>
        <fullName evidence="2">Uncharacterized protein</fullName>
    </submittedName>
</protein>
<dbReference type="Proteomes" id="UP001152795">
    <property type="component" value="Unassembled WGS sequence"/>
</dbReference>
<proteinExistence type="predicted"/>
<dbReference type="AlphaFoldDB" id="A0A7D9IXK1"/>
<comment type="caution">
    <text evidence="2">The sequence shown here is derived from an EMBL/GenBank/DDBJ whole genome shotgun (WGS) entry which is preliminary data.</text>
</comment>
<name>A0A7D9IXK1_PARCT</name>
<evidence type="ECO:0000256" key="1">
    <source>
        <dbReference type="SAM" id="MobiDB-lite"/>
    </source>
</evidence>
<accession>A0A7D9IXK1</accession>